<dbReference type="InterPro" id="IPR029068">
    <property type="entry name" value="Glyas_Bleomycin-R_OHBP_Dase"/>
</dbReference>
<evidence type="ECO:0000259" key="1">
    <source>
        <dbReference type="PROSITE" id="PS51819"/>
    </source>
</evidence>
<dbReference type="InterPro" id="IPR004360">
    <property type="entry name" value="Glyas_Fos-R_dOase_dom"/>
</dbReference>
<dbReference type="Proteomes" id="UP000634780">
    <property type="component" value="Unassembled WGS sequence"/>
</dbReference>
<evidence type="ECO:0000313" key="2">
    <source>
        <dbReference type="EMBL" id="MBJ3808779.1"/>
    </source>
</evidence>
<sequence>MTIELNHTIVAATDKKASAQFLADILGLEVSPQYGPFIPVTIPNGVTLDYYEGDGGPLVPQHYAFLVSEGEFDAIFGRIKERGLTYWADPYHKQENQINTNDGGRGVYWDDPDGHKLEIITREYGSGA</sequence>
<organism evidence="2 3">
    <name type="scientific">Streptomyces flavofungini</name>
    <dbReference type="NCBI Taxonomy" id="68200"/>
    <lineage>
        <taxon>Bacteria</taxon>
        <taxon>Bacillati</taxon>
        <taxon>Actinomycetota</taxon>
        <taxon>Actinomycetes</taxon>
        <taxon>Kitasatosporales</taxon>
        <taxon>Streptomycetaceae</taxon>
        <taxon>Streptomyces</taxon>
    </lineage>
</organism>
<keyword evidence="3" id="KW-1185">Reference proteome</keyword>
<dbReference type="SUPFAM" id="SSF54593">
    <property type="entry name" value="Glyoxalase/Bleomycin resistance protein/Dihydroxybiphenyl dioxygenase"/>
    <property type="match status" value="1"/>
</dbReference>
<accession>A0ABS0X6L5</accession>
<dbReference type="RefSeq" id="WP_190114633.1">
    <property type="nucleotide sequence ID" value="NZ_BMVR01000002.1"/>
</dbReference>
<protein>
    <submittedName>
        <fullName evidence="2">VOC family protein</fullName>
    </submittedName>
</protein>
<dbReference type="Pfam" id="PF00903">
    <property type="entry name" value="Glyoxalase"/>
    <property type="match status" value="1"/>
</dbReference>
<dbReference type="InterPro" id="IPR037523">
    <property type="entry name" value="VOC_core"/>
</dbReference>
<feature type="domain" description="VOC" evidence="1">
    <location>
        <begin position="4"/>
        <end position="122"/>
    </location>
</feature>
<dbReference type="PROSITE" id="PS51819">
    <property type="entry name" value="VOC"/>
    <property type="match status" value="1"/>
</dbReference>
<proteinExistence type="predicted"/>
<dbReference type="EMBL" id="JAEKOZ010000009">
    <property type="protein sequence ID" value="MBJ3808779.1"/>
    <property type="molecule type" value="Genomic_DNA"/>
</dbReference>
<evidence type="ECO:0000313" key="3">
    <source>
        <dbReference type="Proteomes" id="UP000634780"/>
    </source>
</evidence>
<dbReference type="Gene3D" id="3.10.180.10">
    <property type="entry name" value="2,3-Dihydroxybiphenyl 1,2-Dioxygenase, domain 1"/>
    <property type="match status" value="1"/>
</dbReference>
<name>A0ABS0X6L5_9ACTN</name>
<gene>
    <name evidence="2" type="ORF">JGB26_16925</name>
</gene>
<dbReference type="CDD" id="cd08351">
    <property type="entry name" value="ChaP_like"/>
    <property type="match status" value="1"/>
</dbReference>
<reference evidence="2 3" key="1">
    <citation type="submission" date="2020-12" db="EMBL/GenBank/DDBJ databases">
        <title>Streptomyces typhae sp. nov., a novel endophytic actinomycete isolated from the root of cattail pollen (Typha angustifolia L.).</title>
        <authorList>
            <person name="Peng C."/>
            <person name="Liu C."/>
        </authorList>
    </citation>
    <scope>NUCLEOTIDE SEQUENCE [LARGE SCALE GENOMIC DNA]</scope>
    <source>
        <strain evidence="2 3">JCM 4753</strain>
    </source>
</reference>
<comment type="caution">
    <text evidence="2">The sequence shown here is derived from an EMBL/GenBank/DDBJ whole genome shotgun (WGS) entry which is preliminary data.</text>
</comment>